<dbReference type="GO" id="GO:0097192">
    <property type="term" value="P:extrinsic apoptotic signaling pathway in absence of ligand"/>
    <property type="evidence" value="ECO:0007669"/>
    <property type="project" value="TreeGrafter"/>
</dbReference>
<dbReference type="Proteomes" id="UP001318040">
    <property type="component" value="Chromosome 21"/>
</dbReference>
<evidence type="ECO:0000256" key="1">
    <source>
        <dbReference type="ARBA" id="ARBA00009458"/>
    </source>
</evidence>
<feature type="domain" description="Bcl-2 Bcl-2 homology region 1-3" evidence="4">
    <location>
        <begin position="123"/>
        <end position="218"/>
    </location>
</feature>
<evidence type="ECO:0000313" key="5">
    <source>
        <dbReference type="Proteomes" id="UP001318040"/>
    </source>
</evidence>
<dbReference type="GO" id="GO:0042981">
    <property type="term" value="P:regulation of apoptotic process"/>
    <property type="evidence" value="ECO:0007669"/>
    <property type="project" value="InterPro"/>
</dbReference>
<feature type="region of interest" description="Disordered" evidence="3">
    <location>
        <begin position="1"/>
        <end position="68"/>
    </location>
</feature>
<keyword evidence="5" id="KW-1185">Reference proteome</keyword>
<protein>
    <submittedName>
        <fullName evidence="6">Apoptosis regulator BAX-like</fullName>
    </submittedName>
</protein>
<dbReference type="GO" id="GO:0008630">
    <property type="term" value="P:intrinsic apoptotic signaling pathway in response to DNA damage"/>
    <property type="evidence" value="ECO:0007669"/>
    <property type="project" value="TreeGrafter"/>
</dbReference>
<comment type="similarity">
    <text evidence="1">Belongs to the Bcl-2 family.</text>
</comment>
<dbReference type="SUPFAM" id="SSF56854">
    <property type="entry name" value="Bcl-2 inhibitors of programmed cell death"/>
    <property type="match status" value="1"/>
</dbReference>
<dbReference type="GO" id="GO:0005741">
    <property type="term" value="C:mitochondrial outer membrane"/>
    <property type="evidence" value="ECO:0007669"/>
    <property type="project" value="TreeGrafter"/>
</dbReference>
<evidence type="ECO:0000259" key="4">
    <source>
        <dbReference type="SMART" id="SM00337"/>
    </source>
</evidence>
<dbReference type="InterPro" id="IPR026298">
    <property type="entry name" value="Bcl-2_fam"/>
</dbReference>
<dbReference type="GO" id="GO:0008053">
    <property type="term" value="P:mitochondrial fusion"/>
    <property type="evidence" value="ECO:0007669"/>
    <property type="project" value="TreeGrafter"/>
</dbReference>
<dbReference type="KEGG" id="pmrn:116944389"/>
<dbReference type="PRINTS" id="PR01862">
    <property type="entry name" value="BCL2FAMILY"/>
</dbReference>
<dbReference type="InterPro" id="IPR002475">
    <property type="entry name" value="Bcl2-like"/>
</dbReference>
<organism evidence="5 6">
    <name type="scientific">Petromyzon marinus</name>
    <name type="common">Sea lamprey</name>
    <dbReference type="NCBI Taxonomy" id="7757"/>
    <lineage>
        <taxon>Eukaryota</taxon>
        <taxon>Metazoa</taxon>
        <taxon>Chordata</taxon>
        <taxon>Craniata</taxon>
        <taxon>Vertebrata</taxon>
        <taxon>Cyclostomata</taxon>
        <taxon>Hyperoartia</taxon>
        <taxon>Petromyzontiformes</taxon>
        <taxon>Petromyzontidae</taxon>
        <taxon>Petromyzon</taxon>
    </lineage>
</organism>
<dbReference type="PANTHER" id="PTHR11256:SF56">
    <property type="entry name" value="BCL-2 BCL-2 HOMOLOGY REGION 1-3 DOMAIN-CONTAINING PROTEIN"/>
    <property type="match status" value="1"/>
</dbReference>
<feature type="compositionally biased region" description="Basic and acidic residues" evidence="3">
    <location>
        <begin position="16"/>
        <end position="26"/>
    </location>
</feature>
<evidence type="ECO:0000256" key="2">
    <source>
        <dbReference type="ARBA" id="ARBA00022703"/>
    </source>
</evidence>
<proteinExistence type="inferred from homology"/>
<dbReference type="SMART" id="SM00337">
    <property type="entry name" value="BCL"/>
    <property type="match status" value="1"/>
</dbReference>
<keyword evidence="2" id="KW-0053">Apoptosis</keyword>
<evidence type="ECO:0000313" key="6">
    <source>
        <dbReference type="RefSeq" id="XP_032813859.1"/>
    </source>
</evidence>
<dbReference type="PANTHER" id="PTHR11256">
    <property type="entry name" value="BCL-2 RELATED"/>
    <property type="match status" value="1"/>
</dbReference>
<dbReference type="GO" id="GO:0001836">
    <property type="term" value="P:release of cytochrome c from mitochondria"/>
    <property type="evidence" value="ECO:0007669"/>
    <property type="project" value="TreeGrafter"/>
</dbReference>
<dbReference type="CDD" id="cd06845">
    <property type="entry name" value="Bcl-2_like"/>
    <property type="match status" value="1"/>
</dbReference>
<name>A0AAJ7WXJ3_PETMA</name>
<accession>A0AAJ7WXJ3</accession>
<reference evidence="6" key="1">
    <citation type="submission" date="2025-08" db="UniProtKB">
        <authorList>
            <consortium name="RefSeq"/>
        </authorList>
    </citation>
    <scope>IDENTIFICATION</scope>
    <source>
        <tissue evidence="6">Sperm</tissue>
    </source>
</reference>
<dbReference type="GO" id="GO:0051400">
    <property type="term" value="F:BH domain binding"/>
    <property type="evidence" value="ECO:0007669"/>
    <property type="project" value="TreeGrafter"/>
</dbReference>
<dbReference type="Pfam" id="PF00452">
    <property type="entry name" value="Bcl-2"/>
    <property type="match status" value="1"/>
</dbReference>
<dbReference type="PROSITE" id="PS50062">
    <property type="entry name" value="BCL2_FAMILY"/>
    <property type="match status" value="1"/>
</dbReference>
<dbReference type="GO" id="GO:0015267">
    <property type="term" value="F:channel activity"/>
    <property type="evidence" value="ECO:0007669"/>
    <property type="project" value="TreeGrafter"/>
</dbReference>
<dbReference type="InterPro" id="IPR046371">
    <property type="entry name" value="Bcl-2_BH1-3"/>
</dbReference>
<dbReference type="AlphaFoldDB" id="A0AAJ7WXJ3"/>
<gene>
    <name evidence="6" type="primary">LOC116944389</name>
</gene>
<dbReference type="InterPro" id="IPR036834">
    <property type="entry name" value="Bcl-2-like_sf"/>
</dbReference>
<evidence type="ECO:0000256" key="3">
    <source>
        <dbReference type="SAM" id="MobiDB-lite"/>
    </source>
</evidence>
<dbReference type="RefSeq" id="XP_032813859.1">
    <property type="nucleotide sequence ID" value="XM_032957968.1"/>
</dbReference>
<dbReference type="Gene3D" id="1.10.437.10">
    <property type="entry name" value="Blc2-like"/>
    <property type="match status" value="1"/>
</dbReference>
<sequence length="254" mass="28158">MSAQEDEPSGRGGRGGRPETRGEKIPAPHAGRKRDPFPCSERSGGGGGGGDANDRSSDPTLQSADSSRDPIIRQARDLLIKFIVDRALTENGPEVAAALTAECRDVGAEPLEDRRVVEVANCLKKIADDLENNVQLQRLIQNIPVNSPKDYLFGVACKLFDDGIFNWGRVATLFYFAYKLVIRAYTSCVPDYVKTLLGWMLELIKLYIVPWIKQQGGWEAVIVYVRWAACQSRVVKVASLLMSAFLVYRQLRKA</sequence>